<dbReference type="AlphaFoldDB" id="A0A1H7E0F3"/>
<feature type="transmembrane region" description="Helical" evidence="1">
    <location>
        <begin position="142"/>
        <end position="166"/>
    </location>
</feature>
<name>A0A1H7E0F3_9RHOB</name>
<keyword evidence="1" id="KW-0812">Transmembrane</keyword>
<keyword evidence="1" id="KW-1133">Transmembrane helix</keyword>
<dbReference type="EMBL" id="FNYD01000019">
    <property type="protein sequence ID" value="SEK07473.1"/>
    <property type="molecule type" value="Genomic_DNA"/>
</dbReference>
<dbReference type="STRING" id="1227549.SAMN05444007_11918"/>
<evidence type="ECO:0000256" key="1">
    <source>
        <dbReference type="SAM" id="Phobius"/>
    </source>
</evidence>
<sequence length="175" mass="18742">MQSAIKTLLLAASLASTEAAAGQIDLTMTGFASDKGMARIVLVEGIEGYTGGKPVTLTATVPIDNGTARWTADVPRGTYSMIAHHDRDENGELDRPLFQLPLEPYGFSNGAWTSAGLPAFDEVAFEVGDGTARQRIRMRMNAFATLLQVVPVGAVALAALFTILTIRRRRAVRHA</sequence>
<organism evidence="3 4">
    <name type="scientific">Cribrihabitans marinus</name>
    <dbReference type="NCBI Taxonomy" id="1227549"/>
    <lineage>
        <taxon>Bacteria</taxon>
        <taxon>Pseudomonadati</taxon>
        <taxon>Pseudomonadota</taxon>
        <taxon>Alphaproteobacteria</taxon>
        <taxon>Rhodobacterales</taxon>
        <taxon>Paracoccaceae</taxon>
        <taxon>Cribrihabitans</taxon>
    </lineage>
</organism>
<evidence type="ECO:0000313" key="3">
    <source>
        <dbReference type="EMBL" id="SEK07473.1"/>
    </source>
</evidence>
<dbReference type="OrthoDB" id="9788332at2"/>
<evidence type="ECO:0000256" key="2">
    <source>
        <dbReference type="SAM" id="SignalP"/>
    </source>
</evidence>
<dbReference type="InterPro" id="IPR018673">
    <property type="entry name" value="DUF2141"/>
</dbReference>
<feature type="chain" id="PRO_5011771715" evidence="2">
    <location>
        <begin position="22"/>
        <end position="175"/>
    </location>
</feature>
<proteinExistence type="predicted"/>
<gene>
    <name evidence="3" type="ORF">SAMN05444007_11918</name>
</gene>
<reference evidence="3 4" key="1">
    <citation type="submission" date="2016-10" db="EMBL/GenBank/DDBJ databases">
        <authorList>
            <person name="de Groot N.N."/>
        </authorList>
    </citation>
    <scope>NUCLEOTIDE SEQUENCE [LARGE SCALE GENOMIC DNA]</scope>
    <source>
        <strain evidence="3 4">DSM 29340</strain>
    </source>
</reference>
<accession>A0A1H7E0F3</accession>
<keyword evidence="1" id="KW-0472">Membrane</keyword>
<dbReference type="Proteomes" id="UP000199379">
    <property type="component" value="Unassembled WGS sequence"/>
</dbReference>
<keyword evidence="4" id="KW-1185">Reference proteome</keyword>
<protein>
    <submittedName>
        <fullName evidence="3">Uncharacterized conserved protein, DUF2141 family</fullName>
    </submittedName>
</protein>
<evidence type="ECO:0000313" key="4">
    <source>
        <dbReference type="Proteomes" id="UP000199379"/>
    </source>
</evidence>
<keyword evidence="2" id="KW-0732">Signal</keyword>
<dbReference type="Pfam" id="PF09912">
    <property type="entry name" value="DUF2141"/>
    <property type="match status" value="1"/>
</dbReference>
<dbReference type="RefSeq" id="WP_092371432.1">
    <property type="nucleotide sequence ID" value="NZ_BMGV01000017.1"/>
</dbReference>
<feature type="signal peptide" evidence="2">
    <location>
        <begin position="1"/>
        <end position="21"/>
    </location>
</feature>